<protein>
    <submittedName>
        <fullName evidence="1">Uncharacterized protein</fullName>
    </submittedName>
</protein>
<dbReference type="Proteomes" id="UP000596742">
    <property type="component" value="Unassembled WGS sequence"/>
</dbReference>
<dbReference type="EMBL" id="UYJE01000639">
    <property type="protein sequence ID" value="VDH94791.1"/>
    <property type="molecule type" value="Genomic_DNA"/>
</dbReference>
<evidence type="ECO:0000313" key="1">
    <source>
        <dbReference type="EMBL" id="VDH94791.1"/>
    </source>
</evidence>
<name>A0A8B6BU32_MYTGA</name>
<dbReference type="OrthoDB" id="694479at2759"/>
<accession>A0A8B6BU32</accession>
<comment type="caution">
    <text evidence="1">The sequence shown here is derived from an EMBL/GenBank/DDBJ whole genome shotgun (WGS) entry which is preliminary data.</text>
</comment>
<keyword evidence="2" id="KW-1185">Reference proteome</keyword>
<reference evidence="1" key="1">
    <citation type="submission" date="2018-11" db="EMBL/GenBank/DDBJ databases">
        <authorList>
            <person name="Alioto T."/>
            <person name="Alioto T."/>
        </authorList>
    </citation>
    <scope>NUCLEOTIDE SEQUENCE</scope>
</reference>
<dbReference type="AlphaFoldDB" id="A0A8B6BU32"/>
<dbReference type="SUPFAM" id="SSF52058">
    <property type="entry name" value="L domain-like"/>
    <property type="match status" value="1"/>
</dbReference>
<proteinExistence type="predicted"/>
<gene>
    <name evidence="1" type="ORF">MGAL_10B016246</name>
</gene>
<organism evidence="1 2">
    <name type="scientific">Mytilus galloprovincialis</name>
    <name type="common">Mediterranean mussel</name>
    <dbReference type="NCBI Taxonomy" id="29158"/>
    <lineage>
        <taxon>Eukaryota</taxon>
        <taxon>Metazoa</taxon>
        <taxon>Spiralia</taxon>
        <taxon>Lophotrochozoa</taxon>
        <taxon>Mollusca</taxon>
        <taxon>Bivalvia</taxon>
        <taxon>Autobranchia</taxon>
        <taxon>Pteriomorphia</taxon>
        <taxon>Mytilida</taxon>
        <taxon>Mytiloidea</taxon>
        <taxon>Mytilidae</taxon>
        <taxon>Mytilinae</taxon>
        <taxon>Mytilus</taxon>
    </lineage>
</organism>
<dbReference type="Gene3D" id="3.80.10.10">
    <property type="entry name" value="Ribonuclease Inhibitor"/>
    <property type="match status" value="1"/>
</dbReference>
<evidence type="ECO:0000313" key="2">
    <source>
        <dbReference type="Proteomes" id="UP000596742"/>
    </source>
</evidence>
<sequence length="174" mass="19897">MCQYYKKNSVAKCRKLHYIPILKQSITNLELRLCDLPNIRRQTFQNISSYKIIRLAFKLNNSIQAISTDAFSDLRYLQTLEVLYERQLDVFHLKSSLGSLNVTLFSELILESNGWTSLPDNLLDNLGGVTLSVLSLNGNDIRIMNASIFSPIFGLKKFSCIGCAMKRVTERRIN</sequence>
<dbReference type="InterPro" id="IPR032675">
    <property type="entry name" value="LRR_dom_sf"/>
</dbReference>